<dbReference type="PANTHER" id="PTHR14237">
    <property type="entry name" value="MOLYBDOPTERIN COFACTOR SULFURASE MOSC"/>
    <property type="match status" value="1"/>
</dbReference>
<accession>A0ABN2HT32</accession>
<dbReference type="SUPFAM" id="SSF141673">
    <property type="entry name" value="MOSC N-terminal domain-like"/>
    <property type="match status" value="1"/>
</dbReference>
<reference evidence="2 3" key="1">
    <citation type="journal article" date="2019" name="Int. J. Syst. Evol. Microbiol.">
        <title>The Global Catalogue of Microorganisms (GCM) 10K type strain sequencing project: providing services to taxonomists for standard genome sequencing and annotation.</title>
        <authorList>
            <consortium name="The Broad Institute Genomics Platform"/>
            <consortium name="The Broad Institute Genome Sequencing Center for Infectious Disease"/>
            <person name="Wu L."/>
            <person name="Ma J."/>
        </authorList>
    </citation>
    <scope>NUCLEOTIDE SEQUENCE [LARGE SCALE GENOMIC DNA]</scope>
    <source>
        <strain evidence="2 3">JCM 13929</strain>
    </source>
</reference>
<dbReference type="SUPFAM" id="SSF50800">
    <property type="entry name" value="PK beta-barrel domain-like"/>
    <property type="match status" value="1"/>
</dbReference>
<dbReference type="PANTHER" id="PTHR14237:SF19">
    <property type="entry name" value="MITOCHONDRIAL AMIDOXIME REDUCING COMPONENT 1"/>
    <property type="match status" value="1"/>
</dbReference>
<dbReference type="Pfam" id="PF03476">
    <property type="entry name" value="MOSC_N"/>
    <property type="match status" value="1"/>
</dbReference>
<proteinExistence type="predicted"/>
<gene>
    <name evidence="2" type="ORF">GCM10009733_106230</name>
</gene>
<evidence type="ECO:0000313" key="3">
    <source>
        <dbReference type="Proteomes" id="UP001500064"/>
    </source>
</evidence>
<dbReference type="EMBL" id="BAAAMU010000189">
    <property type="protein sequence ID" value="GAA1693036.1"/>
    <property type="molecule type" value="Genomic_DNA"/>
</dbReference>
<dbReference type="PROSITE" id="PS51340">
    <property type="entry name" value="MOSC"/>
    <property type="match status" value="1"/>
</dbReference>
<dbReference type="InterPro" id="IPR005303">
    <property type="entry name" value="MOCOS_middle"/>
</dbReference>
<dbReference type="InterPro" id="IPR005302">
    <property type="entry name" value="MoCF_Sase_C"/>
</dbReference>
<name>A0ABN2HT32_9ACTN</name>
<protein>
    <submittedName>
        <fullName evidence="2">MOSC N-terminal beta barrel domain-containing protein</fullName>
    </submittedName>
</protein>
<comment type="caution">
    <text evidence="2">The sequence shown here is derived from an EMBL/GenBank/DDBJ whole genome shotgun (WGS) entry which is preliminary data.</text>
</comment>
<dbReference type="RefSeq" id="WP_346114940.1">
    <property type="nucleotide sequence ID" value="NZ_BAAAMU010000189.1"/>
</dbReference>
<sequence>MAARVTALTYYPIKGCAGVAAEEVTLTPAGLAHDRSFMVVNEGGGFMSQRRDPRMALIRPEVGDGGARLRLRAPGIEDLDLDVDVSGTRERVELFGKPYLGIDQGPAAGRWLSHVLGQPSRLVRVPPEHARVTGGRTPGTAGFADSGAVLVVSCASLDQLNHRLAARGEGPLPVNRFRPNIVVDGWDEPHTEDRAYAVTIGAAELGYAKIAIRCVVTTIDQDSGTKAGHEPLRTLAGYRRAAQGGVAFGAKFSVVATGAIAVGDAVKVTSWGASEL</sequence>
<dbReference type="Pfam" id="PF03473">
    <property type="entry name" value="MOSC"/>
    <property type="match status" value="1"/>
</dbReference>
<evidence type="ECO:0000313" key="2">
    <source>
        <dbReference type="EMBL" id="GAA1693036.1"/>
    </source>
</evidence>
<organism evidence="2 3">
    <name type="scientific">Nonomuraea maheshkhaliensis</name>
    <dbReference type="NCBI Taxonomy" id="419590"/>
    <lineage>
        <taxon>Bacteria</taxon>
        <taxon>Bacillati</taxon>
        <taxon>Actinomycetota</taxon>
        <taxon>Actinomycetes</taxon>
        <taxon>Streptosporangiales</taxon>
        <taxon>Streptosporangiaceae</taxon>
        <taxon>Nonomuraea</taxon>
    </lineage>
</organism>
<evidence type="ECO:0000259" key="1">
    <source>
        <dbReference type="PROSITE" id="PS51340"/>
    </source>
</evidence>
<feature type="domain" description="MOSC" evidence="1">
    <location>
        <begin position="120"/>
        <end position="269"/>
    </location>
</feature>
<dbReference type="InterPro" id="IPR011037">
    <property type="entry name" value="Pyrv_Knase-like_insert_dom_sf"/>
</dbReference>
<keyword evidence="3" id="KW-1185">Reference proteome</keyword>
<dbReference type="Proteomes" id="UP001500064">
    <property type="component" value="Unassembled WGS sequence"/>
</dbReference>